<dbReference type="InterPro" id="IPR015655">
    <property type="entry name" value="PP2C"/>
</dbReference>
<keyword evidence="8" id="KW-1185">Reference proteome</keyword>
<dbReference type="SUPFAM" id="SSF81606">
    <property type="entry name" value="PP2C-like"/>
    <property type="match status" value="1"/>
</dbReference>
<dbReference type="GO" id="GO:0046872">
    <property type="term" value="F:metal ion binding"/>
    <property type="evidence" value="ECO:0007669"/>
    <property type="project" value="UniProtKB-KW"/>
</dbReference>
<dbReference type="PROSITE" id="PS01032">
    <property type="entry name" value="PPM_1"/>
    <property type="match status" value="1"/>
</dbReference>
<dbReference type="AlphaFoldDB" id="A0A1E5R5W7"/>
<dbReference type="GO" id="GO:0004722">
    <property type="term" value="F:protein serine/threonine phosphatase activity"/>
    <property type="evidence" value="ECO:0007669"/>
    <property type="project" value="InterPro"/>
</dbReference>
<dbReference type="Proteomes" id="UP000095605">
    <property type="component" value="Unassembled WGS sequence"/>
</dbReference>
<comment type="similarity">
    <text evidence="1 5">Belongs to the PP2C family.</text>
</comment>
<organism evidence="7 8">
    <name type="scientific">Hanseniaspora opuntiae</name>
    <dbReference type="NCBI Taxonomy" id="211096"/>
    <lineage>
        <taxon>Eukaryota</taxon>
        <taxon>Fungi</taxon>
        <taxon>Dikarya</taxon>
        <taxon>Ascomycota</taxon>
        <taxon>Saccharomycotina</taxon>
        <taxon>Saccharomycetes</taxon>
        <taxon>Saccharomycodales</taxon>
        <taxon>Saccharomycodaceae</taxon>
        <taxon>Hanseniaspora</taxon>
    </lineage>
</organism>
<evidence type="ECO:0000256" key="4">
    <source>
        <dbReference type="ARBA" id="ARBA00022912"/>
    </source>
</evidence>
<dbReference type="PANTHER" id="PTHR13832:SF837">
    <property type="entry name" value="PROTEIN PHOSPHATASE 2C-LIKE DOMAIN-CONTAINING PROTEIN 1"/>
    <property type="match status" value="1"/>
</dbReference>
<dbReference type="InterPro" id="IPR000222">
    <property type="entry name" value="PP2C_BS"/>
</dbReference>
<dbReference type="Pfam" id="PF00481">
    <property type="entry name" value="PP2C"/>
    <property type="match status" value="1"/>
</dbReference>
<dbReference type="EMBL" id="LPNL01000008">
    <property type="protein sequence ID" value="OEJ82258.1"/>
    <property type="molecule type" value="Genomic_DNA"/>
</dbReference>
<dbReference type="PROSITE" id="PS51746">
    <property type="entry name" value="PPM_2"/>
    <property type="match status" value="1"/>
</dbReference>
<gene>
    <name evidence="7" type="ORF">AWRI3578_g3561</name>
</gene>
<evidence type="ECO:0000313" key="8">
    <source>
        <dbReference type="Proteomes" id="UP000095605"/>
    </source>
</evidence>
<dbReference type="Gene3D" id="3.60.40.10">
    <property type="entry name" value="PPM-type phosphatase domain"/>
    <property type="match status" value="1"/>
</dbReference>
<sequence>MTDTPPQTPLVEKPHEQGFSVDINHSSEQHFEDDSDLTYVVGIASNKNGKYRKKMEDIHTFVENFNNKLDWGYFAIFDGHAGIEASKWCGKNLHDIIEHKINADNDKDIRLIFNESFEEADKEINNNLNGHSGCTAAVCILRWEQKDSKDQPDNDMIDHRRMLYTANVGDSRIVLMRDNTALRLTYDHKASDPMECKRVESIGGLVIKNRVNGMLAVTRSIGDKFFDTLVVSNPFTTKIELTSKDEFMIIACDGLWDVMEDQEACDFIIQNDLASDPQTASELLIEHALKLGSADNITVMVISFKTYDA</sequence>
<evidence type="ECO:0000256" key="2">
    <source>
        <dbReference type="ARBA" id="ARBA00022723"/>
    </source>
</evidence>
<evidence type="ECO:0000256" key="1">
    <source>
        <dbReference type="ARBA" id="ARBA00006702"/>
    </source>
</evidence>
<dbReference type="InterPro" id="IPR036457">
    <property type="entry name" value="PPM-type-like_dom_sf"/>
</dbReference>
<dbReference type="SMART" id="SM00332">
    <property type="entry name" value="PP2Cc"/>
    <property type="match status" value="1"/>
</dbReference>
<keyword evidence="4 5" id="KW-0904">Protein phosphatase</keyword>
<dbReference type="InterPro" id="IPR001932">
    <property type="entry name" value="PPM-type_phosphatase-like_dom"/>
</dbReference>
<name>A0A1E5R5W7_9ASCO</name>
<dbReference type="CDD" id="cd00143">
    <property type="entry name" value="PP2Cc"/>
    <property type="match status" value="1"/>
</dbReference>
<keyword evidence="2" id="KW-0479">Metal-binding</keyword>
<dbReference type="OrthoDB" id="10264738at2759"/>
<evidence type="ECO:0000259" key="6">
    <source>
        <dbReference type="PROSITE" id="PS51746"/>
    </source>
</evidence>
<accession>A0A1E5R5W7</accession>
<keyword evidence="3 5" id="KW-0378">Hydrolase</keyword>
<proteinExistence type="inferred from homology"/>
<evidence type="ECO:0000256" key="5">
    <source>
        <dbReference type="RuleBase" id="RU003465"/>
    </source>
</evidence>
<evidence type="ECO:0000256" key="3">
    <source>
        <dbReference type="ARBA" id="ARBA00022801"/>
    </source>
</evidence>
<reference evidence="8" key="1">
    <citation type="journal article" date="2016" name="Genome Announc.">
        <title>Genome sequences of three species of Hanseniaspora isolated from spontaneous wine fermentations.</title>
        <authorList>
            <person name="Sternes P.R."/>
            <person name="Lee D."/>
            <person name="Kutyna D.R."/>
            <person name="Borneman A.R."/>
        </authorList>
    </citation>
    <scope>NUCLEOTIDE SEQUENCE [LARGE SCALE GENOMIC DNA]</scope>
    <source>
        <strain evidence="8">AWRI3578</strain>
    </source>
</reference>
<comment type="caution">
    <text evidence="7">The sequence shown here is derived from an EMBL/GenBank/DDBJ whole genome shotgun (WGS) entry which is preliminary data.</text>
</comment>
<protein>
    <submittedName>
        <fullName evidence="7">Protein phosphatase 2C 1</fullName>
    </submittedName>
</protein>
<dbReference type="PANTHER" id="PTHR13832">
    <property type="entry name" value="PROTEIN PHOSPHATASE 2C"/>
    <property type="match status" value="1"/>
</dbReference>
<feature type="domain" description="PPM-type phosphatase" evidence="6">
    <location>
        <begin position="40"/>
        <end position="304"/>
    </location>
</feature>
<evidence type="ECO:0000313" key="7">
    <source>
        <dbReference type="EMBL" id="OEJ82258.1"/>
    </source>
</evidence>